<proteinExistence type="predicted"/>
<evidence type="ECO:0000313" key="3">
    <source>
        <dbReference type="EMBL" id="KAK6508538.1"/>
    </source>
</evidence>
<dbReference type="AlphaFoldDB" id="A0AAN8N6Q8"/>
<feature type="region of interest" description="Disordered" evidence="1">
    <location>
        <begin position="509"/>
        <end position="548"/>
    </location>
</feature>
<gene>
    <name evidence="3" type="ORF">TWF506_010625</name>
</gene>
<accession>A0AAN8N6Q8</accession>
<dbReference type="Proteomes" id="UP001307849">
    <property type="component" value="Unassembled WGS sequence"/>
</dbReference>
<protein>
    <submittedName>
        <fullName evidence="3">Uncharacterized protein</fullName>
    </submittedName>
</protein>
<feature type="compositionally biased region" description="Basic and acidic residues" evidence="1">
    <location>
        <begin position="447"/>
        <end position="457"/>
    </location>
</feature>
<feature type="signal peptide" evidence="2">
    <location>
        <begin position="1"/>
        <end position="27"/>
    </location>
</feature>
<comment type="caution">
    <text evidence="3">The sequence shown here is derived from an EMBL/GenBank/DDBJ whole genome shotgun (WGS) entry which is preliminary data.</text>
</comment>
<sequence>MRFPPMTPFLSLRCLFIFLLVTCLSNAQIPPEPGSESNTGASTAPTNVDPIRREGEFVYIRLDPEFDSWVLANENILAALNNEVNSFAEIRAKLCPLGINPKEKQTTYSGRPIPQTPHFAFGYLIFAFKGEIASLFELQMEKAVTEGPNIPEWLQIASRVWKLPPVQAQDVMIKRRDLMGHYATVLESHWEALDKIDKKDFNNTLAFFPQPAEFGETLNARRSRMLVLLRSIFGGLHLGPGGLTAMINLKNFGFKADKWNKRNQLLEARVEDAELWAKYAEMWGLGDPDMTKVLGYYRYFPIWEPDIWTEVLGGKQRKKSTALTLFEDIWAWYGCWAAAWDRIVRIIDQLTPPPGLEDLKLEWAPEPRAYTTGDLITDEELMLKDIPEDPKLAALYMEWLLRAEPEDLDTIPVSDNQDQVQMRYQWNMQDLMEVSEENNGGSNPQTEARRQDQDQTKVENVPQSHEQPQEVEFQPEVQVQPQVQIQEEPEEVQMIIELGYNQNGISAANTEAVDVSDLSSRRSRPGGKSRARMNRKSRTSEGQMEEEY</sequence>
<evidence type="ECO:0000256" key="2">
    <source>
        <dbReference type="SAM" id="SignalP"/>
    </source>
</evidence>
<reference evidence="3 4" key="1">
    <citation type="submission" date="2019-10" db="EMBL/GenBank/DDBJ databases">
        <authorList>
            <person name="Palmer J.M."/>
        </authorList>
    </citation>
    <scope>NUCLEOTIDE SEQUENCE [LARGE SCALE GENOMIC DNA]</scope>
    <source>
        <strain evidence="3 4">TWF506</strain>
    </source>
</reference>
<feature type="compositionally biased region" description="Polar residues" evidence="1">
    <location>
        <begin position="437"/>
        <end position="446"/>
    </location>
</feature>
<feature type="compositionally biased region" description="Basic residues" evidence="1">
    <location>
        <begin position="521"/>
        <end position="537"/>
    </location>
</feature>
<evidence type="ECO:0000313" key="4">
    <source>
        <dbReference type="Proteomes" id="UP001307849"/>
    </source>
</evidence>
<keyword evidence="4" id="KW-1185">Reference proteome</keyword>
<dbReference type="EMBL" id="JAVHJM010000008">
    <property type="protein sequence ID" value="KAK6508538.1"/>
    <property type="molecule type" value="Genomic_DNA"/>
</dbReference>
<feature type="region of interest" description="Disordered" evidence="1">
    <location>
        <begin position="435"/>
        <end position="478"/>
    </location>
</feature>
<keyword evidence="2" id="KW-0732">Signal</keyword>
<name>A0AAN8N6Q8_9PEZI</name>
<organism evidence="3 4">
    <name type="scientific">Arthrobotrys conoides</name>
    <dbReference type="NCBI Taxonomy" id="74498"/>
    <lineage>
        <taxon>Eukaryota</taxon>
        <taxon>Fungi</taxon>
        <taxon>Dikarya</taxon>
        <taxon>Ascomycota</taxon>
        <taxon>Pezizomycotina</taxon>
        <taxon>Orbiliomycetes</taxon>
        <taxon>Orbiliales</taxon>
        <taxon>Orbiliaceae</taxon>
        <taxon>Arthrobotrys</taxon>
    </lineage>
</organism>
<evidence type="ECO:0000256" key="1">
    <source>
        <dbReference type="SAM" id="MobiDB-lite"/>
    </source>
</evidence>
<feature type="chain" id="PRO_5043051971" evidence="2">
    <location>
        <begin position="28"/>
        <end position="548"/>
    </location>
</feature>